<organism evidence="3 4">
    <name type="scientific">Methylorubrum rhodesianum</name>
    <dbReference type="NCBI Taxonomy" id="29427"/>
    <lineage>
        <taxon>Bacteria</taxon>
        <taxon>Pseudomonadati</taxon>
        <taxon>Pseudomonadota</taxon>
        <taxon>Alphaproteobacteria</taxon>
        <taxon>Hyphomicrobiales</taxon>
        <taxon>Methylobacteriaceae</taxon>
        <taxon>Methylorubrum</taxon>
    </lineage>
</organism>
<name>A0ABU9ZDN4_9HYPH</name>
<feature type="region of interest" description="Disordered" evidence="1">
    <location>
        <begin position="111"/>
        <end position="131"/>
    </location>
</feature>
<evidence type="ECO:0000256" key="2">
    <source>
        <dbReference type="SAM" id="SignalP"/>
    </source>
</evidence>
<feature type="chain" id="PRO_5045688436" evidence="2">
    <location>
        <begin position="22"/>
        <end position="131"/>
    </location>
</feature>
<evidence type="ECO:0000313" key="4">
    <source>
        <dbReference type="Proteomes" id="UP001404845"/>
    </source>
</evidence>
<evidence type="ECO:0000313" key="3">
    <source>
        <dbReference type="EMBL" id="MEN3229437.1"/>
    </source>
</evidence>
<keyword evidence="2" id="KW-0732">Signal</keyword>
<protein>
    <submittedName>
        <fullName evidence="3">Uncharacterized protein</fullName>
    </submittedName>
</protein>
<comment type="caution">
    <text evidence="3">The sequence shown here is derived from an EMBL/GenBank/DDBJ whole genome shotgun (WGS) entry which is preliminary data.</text>
</comment>
<keyword evidence="4" id="KW-1185">Reference proteome</keyword>
<feature type="signal peptide" evidence="2">
    <location>
        <begin position="1"/>
        <end position="21"/>
    </location>
</feature>
<evidence type="ECO:0000256" key="1">
    <source>
        <dbReference type="SAM" id="MobiDB-lite"/>
    </source>
</evidence>
<proteinExistence type="predicted"/>
<accession>A0ABU9ZDN4</accession>
<gene>
    <name evidence="3" type="ORF">PUR21_17615</name>
</gene>
<sequence>MNRVLHCAVLAFALLAAPASAQHSGSNPHDHDHPPGPNGGRVEGAGAWHAELVTQAETVSVYLSDGNGKPLPVDGFSAVAILKSGGKATRILLNPEGGRLTGKAETALGERPSGAVRISAPGGAAASARFD</sequence>
<feature type="region of interest" description="Disordered" evidence="1">
    <location>
        <begin position="21"/>
        <end position="45"/>
    </location>
</feature>
<reference evidence="3 4" key="1">
    <citation type="journal article" date="2023" name="PLoS ONE">
        <title>Complete genome assembly of Hawai'i environmental nontuberculous mycobacteria reveals unexpected co-isolation with methylobacteria.</title>
        <authorList>
            <person name="Hendrix J."/>
            <person name="Epperson L.E."/>
            <person name="Tong E.I."/>
            <person name="Chan Y.L."/>
            <person name="Hasan N.A."/>
            <person name="Dawrs S.N."/>
            <person name="Norton G.J."/>
            <person name="Virdi R."/>
            <person name="Crooks J.L."/>
            <person name="Chan E.D."/>
            <person name="Honda J.R."/>
            <person name="Strong M."/>
        </authorList>
    </citation>
    <scope>NUCLEOTIDE SEQUENCE [LARGE SCALE GENOMIC DNA]</scope>
    <source>
        <strain evidence="3 4">NJH_HI01</strain>
    </source>
</reference>
<dbReference type="Proteomes" id="UP001404845">
    <property type="component" value="Unassembled WGS sequence"/>
</dbReference>
<dbReference type="EMBL" id="JAQYXL010000001">
    <property type="protein sequence ID" value="MEN3229437.1"/>
    <property type="molecule type" value="Genomic_DNA"/>
</dbReference>
<dbReference type="RefSeq" id="WP_026105766.1">
    <property type="nucleotide sequence ID" value="NZ_JAQYXL010000001.1"/>
</dbReference>